<dbReference type="PANTHER" id="PTHR43520:SF8">
    <property type="entry name" value="P-TYPE CU(+) TRANSPORTER"/>
    <property type="match status" value="1"/>
</dbReference>
<evidence type="ECO:0000256" key="3">
    <source>
        <dbReference type="ARBA" id="ARBA00022796"/>
    </source>
</evidence>
<dbReference type="PANTHER" id="PTHR43520">
    <property type="entry name" value="ATP7, ISOFORM B"/>
    <property type="match status" value="1"/>
</dbReference>
<dbReference type="NCBIfam" id="TIGR00003">
    <property type="entry name" value="copper ion binding protein"/>
    <property type="match status" value="2"/>
</dbReference>
<dbReference type="GO" id="GO:0005507">
    <property type="term" value="F:copper ion binding"/>
    <property type="evidence" value="ECO:0007669"/>
    <property type="project" value="InterPro"/>
</dbReference>
<dbReference type="InterPro" id="IPR006122">
    <property type="entry name" value="HMA_Cu_ion-bd"/>
</dbReference>
<keyword evidence="5" id="KW-1278">Translocase</keyword>
<evidence type="ECO:0000313" key="9">
    <source>
        <dbReference type="Proteomes" id="UP000464658"/>
    </source>
</evidence>
<sequence>MKKEIDFQITGMTCAACAGRIEKGLNRLEGVEDASVNLALDTSHIVYETEKLTPDDLKRKVQSLGYDVVMEQAEFDIEGMTCAACANRIEKKINRMDGVDHGSVNFALETLQVTYHPGQTSANDIKKDAVQSIGYSFNRTRCRSSGGRKKKITGKLQ</sequence>
<comment type="subcellular location">
    <subcellularLocation>
        <location evidence="1">Endomembrane system</location>
        <topology evidence="1">Multi-pass membrane protein</topology>
    </subcellularLocation>
</comment>
<dbReference type="FunFam" id="3.30.70.100:FF:000005">
    <property type="entry name" value="Copper-exporting P-type ATPase A"/>
    <property type="match status" value="2"/>
</dbReference>
<keyword evidence="3" id="KW-0813">Transport</keyword>
<dbReference type="SUPFAM" id="SSF55008">
    <property type="entry name" value="HMA, heavy metal-associated domain"/>
    <property type="match status" value="2"/>
</dbReference>
<feature type="domain" description="HMA" evidence="7">
    <location>
        <begin position="71"/>
        <end position="138"/>
    </location>
</feature>
<dbReference type="InterPro" id="IPR017969">
    <property type="entry name" value="Heavy-metal-associated_CS"/>
</dbReference>
<evidence type="ECO:0000259" key="7">
    <source>
        <dbReference type="PROSITE" id="PS50846"/>
    </source>
</evidence>
<keyword evidence="3" id="KW-0187">Copper transport</keyword>
<dbReference type="PROSITE" id="PS01047">
    <property type="entry name" value="HMA_1"/>
    <property type="match status" value="2"/>
</dbReference>
<reference evidence="8 9" key="1">
    <citation type="submission" date="2019-12" db="EMBL/GenBank/DDBJ databases">
        <title>Full genome sequence of a Bacillus safensis strain isolated from commercially available natto in Indonesia.</title>
        <authorList>
            <person name="Yoshida M."/>
            <person name="Uomi M."/>
            <person name="Waturangi D."/>
            <person name="Ekaputri J.J."/>
            <person name="Setiamarga D.H.E."/>
        </authorList>
    </citation>
    <scope>NUCLEOTIDE SEQUENCE [LARGE SCALE GENOMIC DNA]</scope>
    <source>
        <strain evidence="8 9">IDN1</strain>
    </source>
</reference>
<dbReference type="EMBL" id="AP021906">
    <property type="protein sequence ID" value="BBP92302.1"/>
    <property type="molecule type" value="Genomic_DNA"/>
</dbReference>
<evidence type="ECO:0000256" key="2">
    <source>
        <dbReference type="ARBA" id="ARBA00022723"/>
    </source>
</evidence>
<evidence type="ECO:0000256" key="4">
    <source>
        <dbReference type="ARBA" id="ARBA00022842"/>
    </source>
</evidence>
<evidence type="ECO:0000256" key="6">
    <source>
        <dbReference type="ARBA" id="ARBA00023008"/>
    </source>
</evidence>
<dbReference type="PROSITE" id="PS50846">
    <property type="entry name" value="HMA_2"/>
    <property type="match status" value="2"/>
</dbReference>
<evidence type="ECO:0000256" key="5">
    <source>
        <dbReference type="ARBA" id="ARBA00022967"/>
    </source>
</evidence>
<keyword evidence="2" id="KW-0479">Metal-binding</keyword>
<dbReference type="GO" id="GO:0055070">
    <property type="term" value="P:copper ion homeostasis"/>
    <property type="evidence" value="ECO:0007669"/>
    <property type="project" value="TreeGrafter"/>
</dbReference>
<evidence type="ECO:0000313" key="8">
    <source>
        <dbReference type="EMBL" id="BBP92302.1"/>
    </source>
</evidence>
<dbReference type="Pfam" id="PF00403">
    <property type="entry name" value="HMA"/>
    <property type="match status" value="2"/>
</dbReference>
<feature type="domain" description="HMA" evidence="7">
    <location>
        <begin position="3"/>
        <end position="69"/>
    </location>
</feature>
<dbReference type="InterPro" id="IPR006121">
    <property type="entry name" value="HMA_dom"/>
</dbReference>
<name>A0A5S9MI27_BACIA</name>
<accession>A0A5S9MI27</accession>
<dbReference type="Proteomes" id="UP000464658">
    <property type="component" value="Chromosome"/>
</dbReference>
<dbReference type="GO" id="GO:0016020">
    <property type="term" value="C:membrane"/>
    <property type="evidence" value="ECO:0007669"/>
    <property type="project" value="TreeGrafter"/>
</dbReference>
<organism evidence="8 9">
    <name type="scientific">Bacillus safensis</name>
    <dbReference type="NCBI Taxonomy" id="561879"/>
    <lineage>
        <taxon>Bacteria</taxon>
        <taxon>Bacillati</taxon>
        <taxon>Bacillota</taxon>
        <taxon>Bacilli</taxon>
        <taxon>Bacillales</taxon>
        <taxon>Bacillaceae</taxon>
        <taxon>Bacillus</taxon>
    </lineage>
</organism>
<protein>
    <recommendedName>
        <fullName evidence="7">HMA domain-containing protein</fullName>
    </recommendedName>
</protein>
<dbReference type="Gene3D" id="3.30.70.100">
    <property type="match status" value="2"/>
</dbReference>
<dbReference type="CDD" id="cd00371">
    <property type="entry name" value="HMA"/>
    <property type="match status" value="2"/>
</dbReference>
<dbReference type="AlphaFoldDB" id="A0A5S9MI27"/>
<keyword evidence="3" id="KW-0406">Ion transport</keyword>
<dbReference type="InterPro" id="IPR036163">
    <property type="entry name" value="HMA_dom_sf"/>
</dbReference>
<keyword evidence="4" id="KW-0460">Magnesium</keyword>
<proteinExistence type="predicted"/>
<dbReference type="GO" id="GO:0043682">
    <property type="term" value="F:P-type divalent copper transporter activity"/>
    <property type="evidence" value="ECO:0007669"/>
    <property type="project" value="TreeGrafter"/>
</dbReference>
<gene>
    <name evidence="8" type="ORF">BsIDN1_59200</name>
</gene>
<evidence type="ECO:0000256" key="1">
    <source>
        <dbReference type="ARBA" id="ARBA00004127"/>
    </source>
</evidence>
<keyword evidence="6" id="KW-0186">Copper</keyword>